<comment type="caution">
    <text evidence="2">The sequence shown here is derived from an EMBL/GenBank/DDBJ whole genome shotgun (WGS) entry which is preliminary data.</text>
</comment>
<reference evidence="2" key="1">
    <citation type="submission" date="2023-04" db="EMBL/GenBank/DDBJ databases">
        <title>Phytophthora fragariaefolia NBRC 109709.</title>
        <authorList>
            <person name="Ichikawa N."/>
            <person name="Sato H."/>
            <person name="Tonouchi N."/>
        </authorList>
    </citation>
    <scope>NUCLEOTIDE SEQUENCE</scope>
    <source>
        <strain evidence="2">NBRC 109709</strain>
    </source>
</reference>
<evidence type="ECO:0000313" key="2">
    <source>
        <dbReference type="EMBL" id="GMG16357.1"/>
    </source>
</evidence>
<name>A0A9W7DAZ5_9STRA</name>
<protein>
    <submittedName>
        <fullName evidence="2">Unnamed protein product</fullName>
    </submittedName>
</protein>
<sequence>MQLSWFCLLPGSERGNLSSIPNTNDIKLISTYPVNPRETPSSTTVYTIADSRILVALPSSHSYSNALLSELQSPAVSPSPLLSRALLLFSGLKLSELSESSVYSAIPSVKPAVASSSRSDSSEDSSDEFDSSVKSQTQWPEEALRCSVGTCEL</sequence>
<keyword evidence="3" id="KW-1185">Reference proteome</keyword>
<feature type="region of interest" description="Disordered" evidence="1">
    <location>
        <begin position="110"/>
        <end position="142"/>
    </location>
</feature>
<proteinExistence type="predicted"/>
<gene>
    <name evidence="2" type="ORF">Pfra01_002973600</name>
</gene>
<dbReference type="AlphaFoldDB" id="A0A9W7DAZ5"/>
<organism evidence="2 3">
    <name type="scientific">Phytophthora fragariaefolia</name>
    <dbReference type="NCBI Taxonomy" id="1490495"/>
    <lineage>
        <taxon>Eukaryota</taxon>
        <taxon>Sar</taxon>
        <taxon>Stramenopiles</taxon>
        <taxon>Oomycota</taxon>
        <taxon>Peronosporomycetes</taxon>
        <taxon>Peronosporales</taxon>
        <taxon>Peronosporaceae</taxon>
        <taxon>Phytophthora</taxon>
    </lineage>
</organism>
<dbReference type="Proteomes" id="UP001165121">
    <property type="component" value="Unassembled WGS sequence"/>
</dbReference>
<accession>A0A9W7DAZ5</accession>
<evidence type="ECO:0000313" key="3">
    <source>
        <dbReference type="Proteomes" id="UP001165121"/>
    </source>
</evidence>
<dbReference type="EMBL" id="BSXT01018931">
    <property type="protein sequence ID" value="GMG16357.1"/>
    <property type="molecule type" value="Genomic_DNA"/>
</dbReference>
<evidence type="ECO:0000256" key="1">
    <source>
        <dbReference type="SAM" id="MobiDB-lite"/>
    </source>
</evidence>